<sequence length="45" mass="5010">SNGSISIPYSESILETNKEFENLSINNFIPNSEPISEINEALQNL</sequence>
<proteinExistence type="predicted"/>
<reference evidence="1" key="1">
    <citation type="submission" date="2021-06" db="EMBL/GenBank/DDBJ databases">
        <authorList>
            <person name="Kallberg Y."/>
            <person name="Tangrot J."/>
            <person name="Rosling A."/>
        </authorList>
    </citation>
    <scope>NUCLEOTIDE SEQUENCE</scope>
    <source>
        <strain evidence="1">MA461A</strain>
    </source>
</reference>
<gene>
    <name evidence="1" type="ORF">RPERSI_LOCUS18583</name>
</gene>
<dbReference type="Proteomes" id="UP000789920">
    <property type="component" value="Unassembled WGS sequence"/>
</dbReference>
<protein>
    <submittedName>
        <fullName evidence="1">10447_t:CDS:1</fullName>
    </submittedName>
</protein>
<keyword evidence="2" id="KW-1185">Reference proteome</keyword>
<accession>A0ACA9RDA3</accession>
<feature type="non-terminal residue" evidence="1">
    <location>
        <position position="1"/>
    </location>
</feature>
<name>A0ACA9RDA3_9GLOM</name>
<evidence type="ECO:0000313" key="2">
    <source>
        <dbReference type="Proteomes" id="UP000789920"/>
    </source>
</evidence>
<organism evidence="1 2">
    <name type="scientific">Racocetra persica</name>
    <dbReference type="NCBI Taxonomy" id="160502"/>
    <lineage>
        <taxon>Eukaryota</taxon>
        <taxon>Fungi</taxon>
        <taxon>Fungi incertae sedis</taxon>
        <taxon>Mucoromycota</taxon>
        <taxon>Glomeromycotina</taxon>
        <taxon>Glomeromycetes</taxon>
        <taxon>Diversisporales</taxon>
        <taxon>Gigasporaceae</taxon>
        <taxon>Racocetra</taxon>
    </lineage>
</organism>
<evidence type="ECO:0000313" key="1">
    <source>
        <dbReference type="EMBL" id="CAG8787702.1"/>
    </source>
</evidence>
<comment type="caution">
    <text evidence="1">The sequence shown here is derived from an EMBL/GenBank/DDBJ whole genome shotgun (WGS) entry which is preliminary data.</text>
</comment>
<dbReference type="EMBL" id="CAJVQC010049514">
    <property type="protein sequence ID" value="CAG8787702.1"/>
    <property type="molecule type" value="Genomic_DNA"/>
</dbReference>
<feature type="non-terminal residue" evidence="1">
    <location>
        <position position="45"/>
    </location>
</feature>